<comment type="caution">
    <text evidence="1">The sequence shown here is derived from an EMBL/GenBank/DDBJ whole genome shotgun (WGS) entry which is preliminary data.</text>
</comment>
<evidence type="ECO:0008006" key="3">
    <source>
        <dbReference type="Google" id="ProtNLM"/>
    </source>
</evidence>
<accession>A0A845F0Y7</accession>
<organism evidence="1 2">
    <name type="scientific">Guptibacillus hwajinpoensis</name>
    <dbReference type="NCBI Taxonomy" id="208199"/>
    <lineage>
        <taxon>Bacteria</taxon>
        <taxon>Bacillati</taxon>
        <taxon>Bacillota</taxon>
        <taxon>Bacilli</taxon>
        <taxon>Bacillales</taxon>
        <taxon>Guptibacillaceae</taxon>
        <taxon>Guptibacillus</taxon>
    </lineage>
</organism>
<evidence type="ECO:0000313" key="2">
    <source>
        <dbReference type="Proteomes" id="UP000447833"/>
    </source>
</evidence>
<dbReference type="EMBL" id="WMEY01000004">
    <property type="protein sequence ID" value="MYL64387.1"/>
    <property type="molecule type" value="Genomic_DNA"/>
</dbReference>
<protein>
    <recommendedName>
        <fullName evidence="3">WXG100 family type VII secretion target</fullName>
    </recommendedName>
</protein>
<dbReference type="Proteomes" id="UP000447833">
    <property type="component" value="Unassembled WGS sequence"/>
</dbReference>
<name>A0A845F0Y7_9BACL</name>
<gene>
    <name evidence="1" type="ORF">GLW07_13605</name>
</gene>
<proteinExistence type="predicted"/>
<reference evidence="1 2" key="1">
    <citation type="submission" date="2019-11" db="EMBL/GenBank/DDBJ databases">
        <title>Genome sequences of 17 halophilic strains isolated from different environments.</title>
        <authorList>
            <person name="Furrow R.E."/>
        </authorList>
    </citation>
    <scope>NUCLEOTIDE SEQUENCE [LARGE SCALE GENOMIC DNA]</scope>
    <source>
        <strain evidence="1 2">22506_14_FS</strain>
    </source>
</reference>
<dbReference type="AlphaFoldDB" id="A0A845F0Y7"/>
<evidence type="ECO:0000313" key="1">
    <source>
        <dbReference type="EMBL" id="MYL64387.1"/>
    </source>
</evidence>
<dbReference type="RefSeq" id="WP_160919842.1">
    <property type="nucleotide sequence ID" value="NZ_CP129020.1"/>
</dbReference>
<sequence>MSSQKIELNLSELRSALNSLDSSISEFKSYTKNFHDSTRDELKSFNSDFIEEVDALLDNMHNDSQTQLLNNLDAIYQAGDMLLEKMKETDEKIGTTIRSNTE</sequence>